<dbReference type="InterPro" id="IPR045058">
    <property type="entry name" value="GIMA/IAN/Toc"/>
</dbReference>
<evidence type="ECO:0000256" key="3">
    <source>
        <dbReference type="ARBA" id="ARBA00023134"/>
    </source>
</evidence>
<dbReference type="Proteomes" id="UP001434883">
    <property type="component" value="Unassembled WGS sequence"/>
</dbReference>
<dbReference type="InterPro" id="IPR006703">
    <property type="entry name" value="G_AIG1"/>
</dbReference>
<comment type="caution">
    <text evidence="5">The sequence shown here is derived from an EMBL/GenBank/DDBJ whole genome shotgun (WGS) entry which is preliminary data.</text>
</comment>
<feature type="domain" description="AIG1-type G" evidence="4">
    <location>
        <begin position="55"/>
        <end position="256"/>
    </location>
</feature>
<dbReference type="Gene3D" id="3.40.50.300">
    <property type="entry name" value="P-loop containing nucleotide triphosphate hydrolases"/>
    <property type="match status" value="1"/>
</dbReference>
<reference evidence="5 6" key="1">
    <citation type="submission" date="2021-06" db="EMBL/GenBank/DDBJ databases">
        <authorList>
            <person name="Palmer J.M."/>
        </authorList>
    </citation>
    <scope>NUCLEOTIDE SEQUENCE [LARGE SCALE GENOMIC DNA]</scope>
    <source>
        <strain evidence="5 6">XC_2019</strain>
        <tissue evidence="5">Muscle</tissue>
    </source>
</reference>
<dbReference type="EMBL" id="JAHRIN010009496">
    <property type="protein sequence ID" value="MEQ2194652.1"/>
    <property type="molecule type" value="Genomic_DNA"/>
</dbReference>
<evidence type="ECO:0000313" key="5">
    <source>
        <dbReference type="EMBL" id="MEQ2194652.1"/>
    </source>
</evidence>
<dbReference type="PANTHER" id="PTHR10903">
    <property type="entry name" value="GTPASE, IMAP FAMILY MEMBER-RELATED"/>
    <property type="match status" value="1"/>
</dbReference>
<dbReference type="PROSITE" id="PS51720">
    <property type="entry name" value="G_AIG1"/>
    <property type="match status" value="1"/>
</dbReference>
<keyword evidence="2" id="KW-0547">Nucleotide-binding</keyword>
<evidence type="ECO:0000313" key="6">
    <source>
        <dbReference type="Proteomes" id="UP001434883"/>
    </source>
</evidence>
<dbReference type="Pfam" id="PF04548">
    <property type="entry name" value="AIG1"/>
    <property type="match status" value="1"/>
</dbReference>
<evidence type="ECO:0000259" key="4">
    <source>
        <dbReference type="PROSITE" id="PS51720"/>
    </source>
</evidence>
<dbReference type="InterPro" id="IPR027417">
    <property type="entry name" value="P-loop_NTPase"/>
</dbReference>
<proteinExistence type="inferred from homology"/>
<dbReference type="SUPFAM" id="SSF52540">
    <property type="entry name" value="P-loop containing nucleoside triphosphate hydrolases"/>
    <property type="match status" value="1"/>
</dbReference>
<protein>
    <recommendedName>
        <fullName evidence="4">AIG1-type G domain-containing protein</fullName>
    </recommendedName>
</protein>
<keyword evidence="6" id="KW-1185">Reference proteome</keyword>
<dbReference type="PANTHER" id="PTHR10903:SF186">
    <property type="entry name" value="GTPASE IMAP FAMILY MEMBER 4-LIKE-RELATED"/>
    <property type="match status" value="1"/>
</dbReference>
<accession>A0ABV0QGN3</accession>
<organism evidence="5 6">
    <name type="scientific">Xenoophorus captivus</name>
    <dbReference type="NCBI Taxonomy" id="1517983"/>
    <lineage>
        <taxon>Eukaryota</taxon>
        <taxon>Metazoa</taxon>
        <taxon>Chordata</taxon>
        <taxon>Craniata</taxon>
        <taxon>Vertebrata</taxon>
        <taxon>Euteleostomi</taxon>
        <taxon>Actinopterygii</taxon>
        <taxon>Neopterygii</taxon>
        <taxon>Teleostei</taxon>
        <taxon>Neoteleostei</taxon>
        <taxon>Acanthomorphata</taxon>
        <taxon>Ovalentaria</taxon>
        <taxon>Atherinomorphae</taxon>
        <taxon>Cyprinodontiformes</taxon>
        <taxon>Goodeidae</taxon>
        <taxon>Xenoophorus</taxon>
    </lineage>
</organism>
<evidence type="ECO:0000256" key="2">
    <source>
        <dbReference type="ARBA" id="ARBA00022741"/>
    </source>
</evidence>
<sequence>MIMSLSRCVVLEQDQSADKYCRGALRRVQMKRPRESGDVSDCPLFLSSEKVNPDENYVTILLIGKTGTGKSSAANICIEPSRSQFGENPLICEKKIRLLRDCRTLAVIDTPGLFHTTISAKEMKREMARCVSMCAPGPHVFLIVIEPKRFSREEQDMVESIKKMFGDEATRHTMVLITHGDEMEADGVSAEKLLYFNPSFNEFVSKCLGGYHVFNNNECNSENKKKQVNELVEKIDRMVQRNGGLCYTNDMFREAQRAIDQEMFQMNGQGEPIGSRDAAEKNNSFVRAVEQTEAVGVADVVKGVRAVREAWCKTQ</sequence>
<name>A0ABV0QGN3_9TELE</name>
<keyword evidence="3" id="KW-0342">GTP-binding</keyword>
<comment type="similarity">
    <text evidence="1">Belongs to the TRAFAC class TrmE-Era-EngA-EngB-Septin-like GTPase superfamily. AIG1/Toc34/Toc159-like paraseptin GTPase family. IAN subfamily.</text>
</comment>
<evidence type="ECO:0000256" key="1">
    <source>
        <dbReference type="ARBA" id="ARBA00008535"/>
    </source>
</evidence>
<gene>
    <name evidence="5" type="ORF">XENOCAPTIV_001007</name>
</gene>